<dbReference type="EMBL" id="DRBS01000374">
    <property type="protein sequence ID" value="HDD45195.1"/>
    <property type="molecule type" value="Genomic_DNA"/>
</dbReference>
<gene>
    <name evidence="3" type="ORF">ENG63_10110</name>
</gene>
<proteinExistence type="predicted"/>
<dbReference type="InterPro" id="IPR027417">
    <property type="entry name" value="P-loop_NTPase"/>
</dbReference>
<evidence type="ECO:0000256" key="1">
    <source>
        <dbReference type="ARBA" id="ARBA00022679"/>
    </source>
</evidence>
<dbReference type="EC" id="2.7.1.25" evidence="3"/>
<feature type="domain" description="APS kinase" evidence="2">
    <location>
        <begin position="2"/>
        <end position="112"/>
    </location>
</feature>
<dbReference type="GO" id="GO:0004020">
    <property type="term" value="F:adenylylsulfate kinase activity"/>
    <property type="evidence" value="ECO:0007669"/>
    <property type="project" value="UniProtKB-EC"/>
</dbReference>
<dbReference type="Pfam" id="PF01583">
    <property type="entry name" value="APS_kinase"/>
    <property type="match status" value="1"/>
</dbReference>
<sequence length="149" mass="17537">MIYWIFGRSGTGKTTIGKLLAKKIKAIFLDSEDLRNIFTNLGYSKVDRWENNFKAYSLAELINNQGFDVVIAIMTPFETFREVYLYDKLKIKTIYLKCPKTICQARKPETYKKFPLDIFEEPKKFDIMIDTSKYKPEEAINIILKKLQK</sequence>
<protein>
    <submittedName>
        <fullName evidence="3">Adenylyl-sulfate kinase</fullName>
        <ecNumber evidence="3">2.7.1.25</ecNumber>
    </submittedName>
</protein>
<dbReference type="Proteomes" id="UP000886289">
    <property type="component" value="Unassembled WGS sequence"/>
</dbReference>
<keyword evidence="1 3" id="KW-0808">Transferase</keyword>
<evidence type="ECO:0000259" key="2">
    <source>
        <dbReference type="Pfam" id="PF01583"/>
    </source>
</evidence>
<keyword evidence="3" id="KW-0418">Kinase</keyword>
<name>A0A7C0U483_DESA2</name>
<dbReference type="AlphaFoldDB" id="A0A7C0U483"/>
<organism evidence="3">
    <name type="scientific">Desulfofervidus auxilii</name>
    <dbReference type="NCBI Taxonomy" id="1621989"/>
    <lineage>
        <taxon>Bacteria</taxon>
        <taxon>Pseudomonadati</taxon>
        <taxon>Thermodesulfobacteriota</taxon>
        <taxon>Candidatus Desulfofervidia</taxon>
        <taxon>Candidatus Desulfofervidales</taxon>
        <taxon>Candidatus Desulfofervidaceae</taxon>
        <taxon>Candidatus Desulfofervidus</taxon>
    </lineage>
</organism>
<accession>A0A7C0U483</accession>
<evidence type="ECO:0000313" key="3">
    <source>
        <dbReference type="EMBL" id="HDD45195.1"/>
    </source>
</evidence>
<dbReference type="Gene3D" id="3.40.50.300">
    <property type="entry name" value="P-loop containing nucleotide triphosphate hydrolases"/>
    <property type="match status" value="1"/>
</dbReference>
<reference evidence="3" key="1">
    <citation type="journal article" date="2020" name="mSystems">
        <title>Genome- and Community-Level Interaction Insights into Carbon Utilization and Element Cycling Functions of Hydrothermarchaeota in Hydrothermal Sediment.</title>
        <authorList>
            <person name="Zhou Z."/>
            <person name="Liu Y."/>
            <person name="Xu W."/>
            <person name="Pan J."/>
            <person name="Luo Z.H."/>
            <person name="Li M."/>
        </authorList>
    </citation>
    <scope>NUCLEOTIDE SEQUENCE [LARGE SCALE GENOMIC DNA]</scope>
    <source>
        <strain evidence="3">HyVt-233</strain>
    </source>
</reference>
<comment type="caution">
    <text evidence="3">The sequence shown here is derived from an EMBL/GenBank/DDBJ whole genome shotgun (WGS) entry which is preliminary data.</text>
</comment>
<dbReference type="SUPFAM" id="SSF52540">
    <property type="entry name" value="P-loop containing nucleoside triphosphate hydrolases"/>
    <property type="match status" value="1"/>
</dbReference>
<dbReference type="InterPro" id="IPR059117">
    <property type="entry name" value="APS_kinase_dom"/>
</dbReference>